<dbReference type="GO" id="GO:0035251">
    <property type="term" value="F:UDP-glucosyltransferase activity"/>
    <property type="evidence" value="ECO:0000318"/>
    <property type="project" value="GO_Central"/>
</dbReference>
<evidence type="ECO:0000256" key="3">
    <source>
        <dbReference type="ARBA" id="ARBA00022679"/>
    </source>
</evidence>
<dbReference type="STRING" id="4565.A0A3B6NRA9"/>
<dbReference type="PANTHER" id="PTHR48047">
    <property type="entry name" value="GLYCOSYLTRANSFERASE"/>
    <property type="match status" value="1"/>
</dbReference>
<keyword evidence="2 4" id="KW-0328">Glycosyltransferase</keyword>
<dbReference type="Gramene" id="TraesWEE_scaffold_046504_01G000400.1">
    <property type="protein sequence ID" value="TraesWEE_scaffold_046504_01G000400.1"/>
    <property type="gene ID" value="TraesWEE_scaffold_046504_01G000400"/>
</dbReference>
<dbReference type="CDD" id="cd03784">
    <property type="entry name" value="GT1_Gtf-like"/>
    <property type="match status" value="1"/>
</dbReference>
<evidence type="ECO:0000259" key="7">
    <source>
        <dbReference type="Pfam" id="PF26168"/>
    </source>
</evidence>
<dbReference type="AlphaFoldDB" id="A0A3B6NRA9"/>
<dbReference type="InterPro" id="IPR058980">
    <property type="entry name" value="Glyco_transf_N"/>
</dbReference>
<dbReference type="Gramene" id="TraesSTA6A03G03358530.1">
    <property type="protein sequence ID" value="TraesSTA6A03G03358530.1.CDS1"/>
    <property type="gene ID" value="TraesSTA6A03G03358530"/>
</dbReference>
<reference evidence="8" key="2">
    <citation type="submission" date="2018-10" db="UniProtKB">
        <authorList>
            <consortium name="EnsemblPlants"/>
        </authorList>
    </citation>
    <scope>IDENTIFICATION</scope>
</reference>
<evidence type="ECO:0000256" key="5">
    <source>
        <dbReference type="RuleBase" id="RU362057"/>
    </source>
</evidence>
<reference evidence="8" key="1">
    <citation type="submission" date="2018-08" db="EMBL/GenBank/DDBJ databases">
        <authorList>
            <person name="Rossello M."/>
        </authorList>
    </citation>
    <scope>NUCLEOTIDE SEQUENCE [LARGE SCALE GENOMIC DNA]</scope>
    <source>
        <strain evidence="8">cv. Chinese Spring</strain>
    </source>
</reference>
<dbReference type="SUPFAM" id="SSF53756">
    <property type="entry name" value="UDP-Glycosyltransferase/glycogen phosphorylase"/>
    <property type="match status" value="1"/>
</dbReference>
<dbReference type="Pfam" id="PF00201">
    <property type="entry name" value="UDPGT"/>
    <property type="match status" value="1"/>
</dbReference>
<keyword evidence="3 4" id="KW-0808">Transferase</keyword>
<dbReference type="Gramene" id="TraesROB_scaffold_051689_01G000400.1">
    <property type="protein sequence ID" value="TraesROB_scaffold_051689_01G000400.1"/>
    <property type="gene ID" value="TraesROB_scaffold_051689_01G000400"/>
</dbReference>
<keyword evidence="6" id="KW-0812">Transmembrane</keyword>
<dbReference type="FunFam" id="3.40.50.2000:FF:000103">
    <property type="entry name" value="Glycosyltransferase"/>
    <property type="match status" value="1"/>
</dbReference>
<keyword evidence="6" id="KW-0472">Membrane</keyword>
<dbReference type="Proteomes" id="UP000019116">
    <property type="component" value="Chromosome 6A"/>
</dbReference>
<dbReference type="Gramene" id="TraesNOR6A03G03401210.1">
    <property type="protein sequence ID" value="TraesNOR6A03G03401210.1.CDS1"/>
    <property type="gene ID" value="TraesNOR6A03G03401210"/>
</dbReference>
<dbReference type="Gramene" id="TraesKAR6A01G0310060.1">
    <property type="protein sequence ID" value="cds.TraesKAR6A01G0310060.1"/>
    <property type="gene ID" value="TraesKAR6A01G0310060"/>
</dbReference>
<dbReference type="Gramene" id="TraesLAC6A03G03324320.1">
    <property type="protein sequence ID" value="TraesLAC6A03G03324320.1.CDS1"/>
    <property type="gene ID" value="TraesLAC6A03G03324320"/>
</dbReference>
<comment type="similarity">
    <text evidence="1 4">Belongs to the UDP-glycosyltransferase family.</text>
</comment>
<protein>
    <recommendedName>
        <fullName evidence="5">Glycosyltransferase</fullName>
        <ecNumber evidence="5">2.4.1.-</ecNumber>
    </recommendedName>
</protein>
<dbReference type="Pfam" id="PF26168">
    <property type="entry name" value="Glyco_transf_N"/>
    <property type="match status" value="1"/>
</dbReference>
<dbReference type="RefSeq" id="XP_044406587.1">
    <property type="nucleotide sequence ID" value="XM_044550652.1"/>
</dbReference>
<dbReference type="FunFam" id="3.40.50.2000:FF:000064">
    <property type="entry name" value="Glycosyltransferase"/>
    <property type="match status" value="1"/>
</dbReference>
<feature type="domain" description="Glycosyltransferase N-terminal" evidence="7">
    <location>
        <begin position="9"/>
        <end position="157"/>
    </location>
</feature>
<dbReference type="Gene3D" id="3.40.50.2000">
    <property type="entry name" value="Glycogen Phosphorylase B"/>
    <property type="match status" value="2"/>
</dbReference>
<name>A0A3B6NRA9_WHEAT</name>
<keyword evidence="6" id="KW-1133">Transmembrane helix</keyword>
<evidence type="ECO:0000256" key="4">
    <source>
        <dbReference type="RuleBase" id="RU003718"/>
    </source>
</evidence>
<dbReference type="Gramene" id="TraesCS6A02G279000.1">
    <property type="protein sequence ID" value="TraesCS6A02G279000.1.cds1"/>
    <property type="gene ID" value="TraesCS6A02G279000"/>
</dbReference>
<accession>A0A3B6NRA9</accession>
<dbReference type="PANTHER" id="PTHR48047:SF107">
    <property type="entry name" value="UDP-GLYCOSYLTRANSFERASE 92A1-LIKE"/>
    <property type="match status" value="1"/>
</dbReference>
<feature type="transmembrane region" description="Helical" evidence="6">
    <location>
        <begin position="145"/>
        <end position="162"/>
    </location>
</feature>
<dbReference type="EC" id="2.4.1.-" evidence="5"/>
<dbReference type="Gramene" id="TraesMAC6A03G03367640.1">
    <property type="protein sequence ID" value="TraesMAC6A03G03367640.1.CDS1"/>
    <property type="gene ID" value="TraesMAC6A03G03367640"/>
</dbReference>
<gene>
    <name evidence="8" type="primary">LOC123130857</name>
</gene>
<evidence type="ECO:0000256" key="6">
    <source>
        <dbReference type="SAM" id="Phobius"/>
    </source>
</evidence>
<dbReference type="EnsemblPlants" id="TraesCS6A02G279000.1">
    <property type="protein sequence ID" value="TraesCS6A02G279000.1.cds1"/>
    <property type="gene ID" value="TraesCS6A02G279000"/>
</dbReference>
<dbReference type="GeneID" id="123130857"/>
<dbReference type="OrthoDB" id="5835829at2759"/>
<dbReference type="Gramene" id="TraesSYM6A03G03310360.1">
    <property type="protein sequence ID" value="TraesSYM6A03G03310360.1.CDS1"/>
    <property type="gene ID" value="TraesSYM6A03G03310360"/>
</dbReference>
<evidence type="ECO:0000256" key="2">
    <source>
        <dbReference type="ARBA" id="ARBA00022676"/>
    </source>
</evidence>
<dbReference type="Gramene" id="TraesCS6A03G0742700.1">
    <property type="protein sequence ID" value="TraesCS6A03G0742700.1.CDS1"/>
    <property type="gene ID" value="TraesCS6A03G0742700"/>
</dbReference>
<dbReference type="Gramene" id="TraesJUL6A03G03394630.1">
    <property type="protein sequence ID" value="TraesJUL6A03G03394630.1.CDS1"/>
    <property type="gene ID" value="TraesJUL6A03G03394630"/>
</dbReference>
<dbReference type="OMA" id="PFLDFHA"/>
<dbReference type="InterPro" id="IPR035595">
    <property type="entry name" value="UDP_glycos_trans_CS"/>
</dbReference>
<proteinExistence type="inferred from homology"/>
<dbReference type="Gramene" id="TraesARI6A03G03324930.1">
    <property type="protein sequence ID" value="TraesARI6A03G03324930.1.CDS1"/>
    <property type="gene ID" value="TraesARI6A03G03324930"/>
</dbReference>
<dbReference type="PROSITE" id="PS00375">
    <property type="entry name" value="UDPGT"/>
    <property type="match status" value="1"/>
</dbReference>
<dbReference type="InterPro" id="IPR002213">
    <property type="entry name" value="UDP_glucos_trans"/>
</dbReference>
<organism evidence="8">
    <name type="scientific">Triticum aestivum</name>
    <name type="common">Wheat</name>
    <dbReference type="NCBI Taxonomy" id="4565"/>
    <lineage>
        <taxon>Eukaryota</taxon>
        <taxon>Viridiplantae</taxon>
        <taxon>Streptophyta</taxon>
        <taxon>Embryophyta</taxon>
        <taxon>Tracheophyta</taxon>
        <taxon>Spermatophyta</taxon>
        <taxon>Magnoliopsida</taxon>
        <taxon>Liliopsida</taxon>
        <taxon>Poales</taxon>
        <taxon>Poaceae</taxon>
        <taxon>BOP clade</taxon>
        <taxon>Pooideae</taxon>
        <taxon>Triticodae</taxon>
        <taxon>Triticeae</taxon>
        <taxon>Triticinae</taxon>
        <taxon>Triticum</taxon>
    </lineage>
</organism>
<evidence type="ECO:0000256" key="1">
    <source>
        <dbReference type="ARBA" id="ARBA00009995"/>
    </source>
</evidence>
<dbReference type="Gramene" id="TraesPARA_EIv1.0_1959530.1">
    <property type="protein sequence ID" value="TraesPARA_EIv1.0_1959530.1.CDS1"/>
    <property type="gene ID" value="TraesPARA_EIv1.0_1959530"/>
</dbReference>
<dbReference type="KEGG" id="taes:123130857"/>
<evidence type="ECO:0000313" key="9">
    <source>
        <dbReference type="Proteomes" id="UP000019116"/>
    </source>
</evidence>
<evidence type="ECO:0000313" key="8">
    <source>
        <dbReference type="EnsemblPlants" id="TraesCS6A02G279000.1.cds1"/>
    </source>
</evidence>
<dbReference type="SMR" id="A0A3B6NRA9"/>
<keyword evidence="9" id="KW-1185">Reference proteome</keyword>
<dbReference type="Gramene" id="TraesLDM6A03G03371430.1">
    <property type="protein sequence ID" value="TraesLDM6A03G03371430.1.CDS1"/>
    <property type="gene ID" value="TraesLDM6A03G03371430"/>
</dbReference>
<sequence length="480" mass="52183">MATTSTKHVLLFPFPGQGHLAALLEVARLLRRALPADVKITIVSTPRNVAALRASSSASPSSSVISFHALPFVPADHGLPADCESTISLPLPAFLLLFEAFESLEPAFDAYVSGLVEDKDDCVVIADVFVAWTVRVARRRGCGHAILVSCGALGTAILHALWKNMPALPFHDDGQLLRLLEHPEVELHRSQLSQVFLSGPSPGMDRVTAYMHRQIRHGYLTDAVLVNTVEELEPTGLAMVHRTIGSKVPVWPIGALVRDGSGSDTAPSETDAAVMRWLDSQQRASVLYISFGPQNSILPKQMMELATALESTGRPFVWAFRLPAALDVDGAEECLPEGFEARASAASRGLLLHGWAPQVRILAHVSTGAFLSHCGWNSVLESLTHGVPIVGWPLSAEQFYNVKMLAEDWGACVELARGNDPESPVAESREVAEVIETVMGDTAMRRRVVEVRELMKRAWAEDGRSSRTALGEFFTAMQLH</sequence>
<dbReference type="Gramene" id="TraesCAD_scaffold_054579_01G000300.1">
    <property type="protein sequence ID" value="TraesCAD_scaffold_054579_01G000300.1"/>
    <property type="gene ID" value="TraesCAD_scaffold_054579_01G000300"/>
</dbReference>